<evidence type="ECO:0000313" key="4">
    <source>
        <dbReference type="Proteomes" id="UP000503540"/>
    </source>
</evidence>
<dbReference type="Proteomes" id="UP000503540">
    <property type="component" value="Chromosome"/>
</dbReference>
<reference evidence="3 4" key="1">
    <citation type="journal article" date="2019" name="ACS Chem. Biol.">
        <title>Identification and Mobilization of a Cryptic Antibiotic Biosynthesis Gene Locus from a Human-Pathogenic Nocardia Isolate.</title>
        <authorList>
            <person name="Herisse M."/>
            <person name="Ishida K."/>
            <person name="Porter J.L."/>
            <person name="Howden B."/>
            <person name="Hertweck C."/>
            <person name="Stinear T.P."/>
            <person name="Pidot S.J."/>
        </authorList>
    </citation>
    <scope>NUCLEOTIDE SEQUENCE [LARGE SCALE GENOMIC DNA]</scope>
    <source>
        <strain evidence="3 4">AUSMDU00012717</strain>
    </source>
</reference>
<feature type="region of interest" description="Disordered" evidence="1">
    <location>
        <begin position="23"/>
        <end position="42"/>
    </location>
</feature>
<dbReference type="InterPro" id="IPR010982">
    <property type="entry name" value="Lambda_DNA-bd_dom_sf"/>
</dbReference>
<dbReference type="PANTHER" id="PTHR35010">
    <property type="entry name" value="BLL4672 PROTEIN-RELATED"/>
    <property type="match status" value="1"/>
</dbReference>
<feature type="domain" description="HTH cro/C1-type" evidence="2">
    <location>
        <begin position="79"/>
        <end position="126"/>
    </location>
</feature>
<evidence type="ECO:0000256" key="1">
    <source>
        <dbReference type="SAM" id="MobiDB-lite"/>
    </source>
</evidence>
<dbReference type="Gene3D" id="1.10.260.40">
    <property type="entry name" value="lambda repressor-like DNA-binding domains"/>
    <property type="match status" value="1"/>
</dbReference>
<dbReference type="Pfam" id="PF17765">
    <property type="entry name" value="MLTR_LBD"/>
    <property type="match status" value="1"/>
</dbReference>
<dbReference type="InterPro" id="IPR041413">
    <property type="entry name" value="MLTR_LBD"/>
</dbReference>
<dbReference type="SUPFAM" id="SSF47413">
    <property type="entry name" value="lambda repressor-like DNA-binding domains"/>
    <property type="match status" value="1"/>
</dbReference>
<dbReference type="PROSITE" id="PS50943">
    <property type="entry name" value="HTH_CROC1"/>
    <property type="match status" value="1"/>
</dbReference>
<sequence>MLRWRCSRKSSYRQEFRRGDRVARPPLSWTSQGEDKRTAARHDGSMARNGFAEFLVARRAELRPADVGLPEGGRRRTPGLRREEVAVLAGLSADYLARLEQGRDTNPSMAVVNALAKALKLEGPARHHFGWLALTSCDLGTQCPGSDSPTEVPETMHSILCALQPTPAFVLSRRLDVVDWNAAWETFATPLGLLDDPDHANLVQFTFAHPSAHRIWRDWSQVADLFVAAILRSTIRWPADQRLRDYVEYLCGFPEFAERWSKHQPGLQPTGTLHIEHPALGPVAVPFETLDGAGDYSVAVWLIEQTATRAPELRLVQNRAVNE</sequence>
<keyword evidence="4" id="KW-1185">Reference proteome</keyword>
<dbReference type="GO" id="GO:0003677">
    <property type="term" value="F:DNA binding"/>
    <property type="evidence" value="ECO:0007669"/>
    <property type="project" value="InterPro"/>
</dbReference>
<evidence type="ECO:0000313" key="3">
    <source>
        <dbReference type="EMBL" id="QIS15180.1"/>
    </source>
</evidence>
<dbReference type="Gene3D" id="3.30.450.180">
    <property type="match status" value="1"/>
</dbReference>
<dbReference type="InterPro" id="IPR001387">
    <property type="entry name" value="Cro/C1-type_HTH"/>
</dbReference>
<dbReference type="AlphaFoldDB" id="A0A6G9YPY7"/>
<gene>
    <name evidence="3" type="ORF">F5544_36760</name>
</gene>
<dbReference type="KEGG" id="nah:F5544_36760"/>
<evidence type="ECO:0000259" key="2">
    <source>
        <dbReference type="PROSITE" id="PS50943"/>
    </source>
</evidence>
<accession>A0A6G9YPY7</accession>
<dbReference type="CDD" id="cd00093">
    <property type="entry name" value="HTH_XRE"/>
    <property type="match status" value="1"/>
</dbReference>
<protein>
    <submittedName>
        <fullName evidence="3">Helix-turn-helix domain-containing protein</fullName>
    </submittedName>
</protein>
<feature type="compositionally biased region" description="Basic and acidic residues" evidence="1">
    <location>
        <begin position="33"/>
        <end position="42"/>
    </location>
</feature>
<dbReference type="Pfam" id="PF13560">
    <property type="entry name" value="HTH_31"/>
    <property type="match status" value="1"/>
</dbReference>
<dbReference type="EMBL" id="CP046172">
    <property type="protein sequence ID" value="QIS15180.1"/>
    <property type="molecule type" value="Genomic_DNA"/>
</dbReference>
<name>A0A6G9YPY7_9NOCA</name>
<organism evidence="3 4">
    <name type="scientific">Nocardia arthritidis</name>
    <dbReference type="NCBI Taxonomy" id="228602"/>
    <lineage>
        <taxon>Bacteria</taxon>
        <taxon>Bacillati</taxon>
        <taxon>Actinomycetota</taxon>
        <taxon>Actinomycetes</taxon>
        <taxon>Mycobacteriales</taxon>
        <taxon>Nocardiaceae</taxon>
        <taxon>Nocardia</taxon>
    </lineage>
</organism>
<proteinExistence type="predicted"/>
<dbReference type="SMART" id="SM00530">
    <property type="entry name" value="HTH_XRE"/>
    <property type="match status" value="1"/>
</dbReference>